<keyword evidence="7" id="KW-0472">Membrane</keyword>
<evidence type="ECO:0000256" key="7">
    <source>
        <dbReference type="ARBA" id="ARBA00023136"/>
    </source>
</evidence>
<proteinExistence type="predicted"/>
<evidence type="ECO:0000256" key="1">
    <source>
        <dbReference type="ARBA" id="ARBA00004370"/>
    </source>
</evidence>
<keyword evidence="9" id="KW-1185">Reference proteome</keyword>
<sequence length="624" mass="62169">MSGSINVVVGSVSDDVIVPGESSSLVTGTFTAGDDLIYASNGDDTLDGGEGVNRFHAGDGVRLMIWHSGADAAAFPVLAYKFGLDGVLWGIDKLANFSVFVGGPEEDQIRLGPQDDTVCGGAGDDHLDGGAGVNTLAFLGEVQMGVQVDLSRFCARDAWGFTDQIHNFQNVVGTSLDDEIIGNELNNTLDGGDGNDTLTAFAGDNLLLGGAGNDILVGGSGTDRLVGGSGDDVYFVSSLSALVVEEANGGTDALWVLVDGFVVPLHVEIAALGGTARLLTGSDGGVQLFANAALGSTLIGGNGNDTLNGSAFDDTLSGGGGNDVIYGNGGADTMIGGAGDDLFVVSDPAARLVEMAGEGNDVAVFDGNFAFTLDAHVEFGLLINDAHILSASDTGSTLVNFGNLAATLTGGAGNDTLFGSAIGGETLVGGAGNDTLVGGGGADTLVGGTGDDTYTIQDAGDVVIEQPDEGNDIAFVHVNGWTVPLGLEVAQLVGLATQLSGGAGSQTLVGNVDFASTLDGGAGDDTLIGTSLADRLRGGTGNDVIVSGGGADQLIFDMPNWGADNVFGLVAGSGFGVDLRGSGVSGLAAVSLSAFDGGALLSTAQGSVAFFGLTTQQVQDALIF</sequence>
<keyword evidence="5" id="KW-0677">Repeat</keyword>
<dbReference type="InterPro" id="IPR050557">
    <property type="entry name" value="RTX_toxin/Mannuronan_C5-epim"/>
</dbReference>
<dbReference type="Proteomes" id="UP001526430">
    <property type="component" value="Unassembled WGS sequence"/>
</dbReference>
<evidence type="ECO:0000256" key="5">
    <source>
        <dbReference type="ARBA" id="ARBA00022737"/>
    </source>
</evidence>
<dbReference type="SUPFAM" id="SSF51120">
    <property type="entry name" value="beta-Roll"/>
    <property type="match status" value="4"/>
</dbReference>
<dbReference type="InterPro" id="IPR001343">
    <property type="entry name" value="Hemolysn_Ca-bd"/>
</dbReference>
<name>A0ABT3NVE4_9PROT</name>
<evidence type="ECO:0000256" key="3">
    <source>
        <dbReference type="ARBA" id="ARBA00022525"/>
    </source>
</evidence>
<evidence type="ECO:0000256" key="2">
    <source>
        <dbReference type="ARBA" id="ARBA00004613"/>
    </source>
</evidence>
<dbReference type="PANTHER" id="PTHR38340:SF1">
    <property type="entry name" value="S-LAYER PROTEIN"/>
    <property type="match status" value="1"/>
</dbReference>
<reference evidence="8 9" key="1">
    <citation type="submission" date="2022-10" db="EMBL/GenBank/DDBJ databases">
        <title>Roseococcus glaciei nov., sp. nov., isolated from glacier.</title>
        <authorList>
            <person name="Liu Q."/>
            <person name="Xin Y.-H."/>
        </authorList>
    </citation>
    <scope>NUCLEOTIDE SEQUENCE [LARGE SCALE GENOMIC DNA]</scope>
    <source>
        <strain evidence="8 9">MDT2-1-1</strain>
    </source>
</reference>
<evidence type="ECO:0008006" key="10">
    <source>
        <dbReference type="Google" id="ProtNLM"/>
    </source>
</evidence>
<protein>
    <recommendedName>
        <fullName evidence="10">Calcium-binding protein</fullName>
    </recommendedName>
</protein>
<dbReference type="PRINTS" id="PR01488">
    <property type="entry name" value="RTXTOXINA"/>
</dbReference>
<dbReference type="InterPro" id="IPR011049">
    <property type="entry name" value="Serralysin-like_metalloprot_C"/>
</dbReference>
<dbReference type="Gene3D" id="2.150.10.10">
    <property type="entry name" value="Serralysin-like metalloprotease, C-terminal"/>
    <property type="match status" value="6"/>
</dbReference>
<evidence type="ECO:0000256" key="4">
    <source>
        <dbReference type="ARBA" id="ARBA00022656"/>
    </source>
</evidence>
<keyword evidence="3" id="KW-0964">Secreted</keyword>
<evidence type="ECO:0000313" key="8">
    <source>
        <dbReference type="EMBL" id="MCW8086136.1"/>
    </source>
</evidence>
<dbReference type="RefSeq" id="WP_301590116.1">
    <property type="nucleotide sequence ID" value="NZ_JAPFQI010000007.1"/>
</dbReference>
<keyword evidence="4" id="KW-0800">Toxin</keyword>
<dbReference type="InterPro" id="IPR018511">
    <property type="entry name" value="Hemolysin-typ_Ca-bd_CS"/>
</dbReference>
<comment type="caution">
    <text evidence="8">The sequence shown here is derived from an EMBL/GenBank/DDBJ whole genome shotgun (WGS) entry which is preliminary data.</text>
</comment>
<evidence type="ECO:0000313" key="9">
    <source>
        <dbReference type="Proteomes" id="UP001526430"/>
    </source>
</evidence>
<organism evidence="8 9">
    <name type="scientific">Sabulicella glaciei</name>
    <dbReference type="NCBI Taxonomy" id="2984948"/>
    <lineage>
        <taxon>Bacteria</taxon>
        <taxon>Pseudomonadati</taxon>
        <taxon>Pseudomonadota</taxon>
        <taxon>Alphaproteobacteria</taxon>
        <taxon>Acetobacterales</taxon>
        <taxon>Acetobacteraceae</taxon>
        <taxon>Sabulicella</taxon>
    </lineage>
</organism>
<dbReference type="PROSITE" id="PS00330">
    <property type="entry name" value="HEMOLYSIN_CALCIUM"/>
    <property type="match status" value="2"/>
</dbReference>
<dbReference type="EMBL" id="JAPFQI010000007">
    <property type="protein sequence ID" value="MCW8086136.1"/>
    <property type="molecule type" value="Genomic_DNA"/>
</dbReference>
<dbReference type="PRINTS" id="PR00313">
    <property type="entry name" value="CABNDNGRPT"/>
</dbReference>
<dbReference type="PANTHER" id="PTHR38340">
    <property type="entry name" value="S-LAYER PROTEIN"/>
    <property type="match status" value="1"/>
</dbReference>
<dbReference type="Pfam" id="PF00353">
    <property type="entry name" value="HemolysinCabind"/>
    <property type="match status" value="8"/>
</dbReference>
<evidence type="ECO:0000256" key="6">
    <source>
        <dbReference type="ARBA" id="ARBA00023026"/>
    </source>
</evidence>
<keyword evidence="6" id="KW-0843">Virulence</keyword>
<accession>A0ABT3NVE4</accession>
<comment type="subcellular location">
    <subcellularLocation>
        <location evidence="1">Membrane</location>
    </subcellularLocation>
    <subcellularLocation>
        <location evidence="2">Secreted</location>
    </subcellularLocation>
</comment>
<dbReference type="InterPro" id="IPR003995">
    <property type="entry name" value="RTX_toxin_determinant-A"/>
</dbReference>
<gene>
    <name evidence="8" type="ORF">OF850_10895</name>
</gene>